<dbReference type="InParanoid" id="G0PMA2"/>
<reference evidence="3" key="1">
    <citation type="submission" date="2011-07" db="EMBL/GenBank/DDBJ databases">
        <authorList>
            <consortium name="Caenorhabditis brenneri Sequencing and Analysis Consortium"/>
            <person name="Wilson R.K."/>
        </authorList>
    </citation>
    <scope>NUCLEOTIDE SEQUENCE [LARGE SCALE GENOMIC DNA]</scope>
    <source>
        <strain evidence="3">PB2801</strain>
    </source>
</reference>
<name>G0PMA2_CAEBE</name>
<keyword evidence="3" id="KW-1185">Reference proteome</keyword>
<evidence type="ECO:0000256" key="1">
    <source>
        <dbReference type="SAM" id="MobiDB-lite"/>
    </source>
</evidence>
<dbReference type="Proteomes" id="UP000008068">
    <property type="component" value="Unassembled WGS sequence"/>
</dbReference>
<feature type="region of interest" description="Disordered" evidence="1">
    <location>
        <begin position="1"/>
        <end position="27"/>
    </location>
</feature>
<dbReference type="EMBL" id="GL381313">
    <property type="protein sequence ID" value="EGT36833.1"/>
    <property type="molecule type" value="Genomic_DNA"/>
</dbReference>
<evidence type="ECO:0000313" key="2">
    <source>
        <dbReference type="EMBL" id="EGT36833.1"/>
    </source>
</evidence>
<gene>
    <name evidence="2" type="ORF">CAEBREN_12221</name>
</gene>
<sequence>MASDTAIGQVWTPPPRRGNQSQGQRADGIKMLLDRCFTPSQNVSILQRSRLVDWRVPGSSSTGKHARKQYHLKTGHFDQGSQWSIDLDSIEDRRQSDKNDFAHTEHNDDSSGIHHQKTPTSGQQLPPEICSPGASLTREFFSHKCNTTFTSHPDGQQTQCKINGIQPGQLGDSERVAGLCRWLESESIIKQSGEPL</sequence>
<evidence type="ECO:0000313" key="3">
    <source>
        <dbReference type="Proteomes" id="UP000008068"/>
    </source>
</evidence>
<proteinExistence type="predicted"/>
<feature type="region of interest" description="Disordered" evidence="1">
    <location>
        <begin position="100"/>
        <end position="127"/>
    </location>
</feature>
<organism evidence="3">
    <name type="scientific">Caenorhabditis brenneri</name>
    <name type="common">Nematode worm</name>
    <dbReference type="NCBI Taxonomy" id="135651"/>
    <lineage>
        <taxon>Eukaryota</taxon>
        <taxon>Metazoa</taxon>
        <taxon>Ecdysozoa</taxon>
        <taxon>Nematoda</taxon>
        <taxon>Chromadorea</taxon>
        <taxon>Rhabditida</taxon>
        <taxon>Rhabditina</taxon>
        <taxon>Rhabditomorpha</taxon>
        <taxon>Rhabditoidea</taxon>
        <taxon>Rhabditidae</taxon>
        <taxon>Peloderinae</taxon>
        <taxon>Caenorhabditis</taxon>
    </lineage>
</organism>
<dbReference type="HOGENOM" id="CLU_1391340_0_0_1"/>
<dbReference type="AlphaFoldDB" id="G0PMA2"/>
<feature type="compositionally biased region" description="Basic and acidic residues" evidence="1">
    <location>
        <begin position="100"/>
        <end position="112"/>
    </location>
</feature>
<protein>
    <submittedName>
        <fullName evidence="2">Uncharacterized protein</fullName>
    </submittedName>
</protein>
<accession>G0PMA2</accession>